<evidence type="ECO:0000256" key="1">
    <source>
        <dbReference type="ARBA" id="ARBA00022614"/>
    </source>
</evidence>
<organism evidence="4 5">
    <name type="scientific">Dreissena polymorpha</name>
    <name type="common">Zebra mussel</name>
    <name type="synonym">Mytilus polymorpha</name>
    <dbReference type="NCBI Taxonomy" id="45954"/>
    <lineage>
        <taxon>Eukaryota</taxon>
        <taxon>Metazoa</taxon>
        <taxon>Spiralia</taxon>
        <taxon>Lophotrochozoa</taxon>
        <taxon>Mollusca</taxon>
        <taxon>Bivalvia</taxon>
        <taxon>Autobranchia</taxon>
        <taxon>Heteroconchia</taxon>
        <taxon>Euheterodonta</taxon>
        <taxon>Imparidentia</taxon>
        <taxon>Neoheterodontei</taxon>
        <taxon>Myida</taxon>
        <taxon>Dreissenoidea</taxon>
        <taxon>Dreissenidae</taxon>
        <taxon>Dreissena</taxon>
    </lineage>
</organism>
<feature type="compositionally biased region" description="Basic and acidic residues" evidence="3">
    <location>
        <begin position="71"/>
        <end position="101"/>
    </location>
</feature>
<dbReference type="InterPro" id="IPR001611">
    <property type="entry name" value="Leu-rich_rpt"/>
</dbReference>
<dbReference type="Pfam" id="PF13855">
    <property type="entry name" value="LRR_8"/>
    <property type="match status" value="1"/>
</dbReference>
<keyword evidence="5" id="KW-1185">Reference proteome</keyword>
<proteinExistence type="predicted"/>
<gene>
    <name evidence="4" type="ORF">DPMN_191700</name>
</gene>
<dbReference type="SUPFAM" id="SSF52058">
    <property type="entry name" value="L domain-like"/>
    <property type="match status" value="1"/>
</dbReference>
<protein>
    <submittedName>
        <fullName evidence="4">Uncharacterized protein</fullName>
    </submittedName>
</protein>
<dbReference type="InterPro" id="IPR003591">
    <property type="entry name" value="Leu-rich_rpt_typical-subtyp"/>
</dbReference>
<dbReference type="Gene3D" id="3.80.10.10">
    <property type="entry name" value="Ribonuclease Inhibitor"/>
    <property type="match status" value="1"/>
</dbReference>
<evidence type="ECO:0000256" key="2">
    <source>
        <dbReference type="ARBA" id="ARBA00022737"/>
    </source>
</evidence>
<dbReference type="AlphaFoldDB" id="A0A9D3Y4K5"/>
<dbReference type="EMBL" id="JAIWYP010000032">
    <property type="protein sequence ID" value="KAH3691663.1"/>
    <property type="molecule type" value="Genomic_DNA"/>
</dbReference>
<evidence type="ECO:0000313" key="5">
    <source>
        <dbReference type="Proteomes" id="UP000828390"/>
    </source>
</evidence>
<dbReference type="Proteomes" id="UP000828390">
    <property type="component" value="Unassembled WGS sequence"/>
</dbReference>
<keyword evidence="2" id="KW-0677">Repeat</keyword>
<sequence length="101" mass="12250">MPHLSNNQLRNISRATFSGLIKLEHLNLGYNALKSIDDGLFEEVTSLASLERGRERERIEREKRERRERREKRERERERGERVERREKRGGEREERESAYI</sequence>
<accession>A0A9D3Y4K5</accession>
<reference evidence="4" key="1">
    <citation type="journal article" date="2019" name="bioRxiv">
        <title>The Genome of the Zebra Mussel, Dreissena polymorpha: A Resource for Invasive Species Research.</title>
        <authorList>
            <person name="McCartney M.A."/>
            <person name="Auch B."/>
            <person name="Kono T."/>
            <person name="Mallez S."/>
            <person name="Zhang Y."/>
            <person name="Obille A."/>
            <person name="Becker A."/>
            <person name="Abrahante J.E."/>
            <person name="Garbe J."/>
            <person name="Badalamenti J.P."/>
            <person name="Herman A."/>
            <person name="Mangelson H."/>
            <person name="Liachko I."/>
            <person name="Sullivan S."/>
            <person name="Sone E.D."/>
            <person name="Koren S."/>
            <person name="Silverstein K.A.T."/>
            <person name="Beckman K.B."/>
            <person name="Gohl D.M."/>
        </authorList>
    </citation>
    <scope>NUCLEOTIDE SEQUENCE</scope>
    <source>
        <strain evidence="4">Duluth1</strain>
        <tissue evidence="4">Whole animal</tissue>
    </source>
</reference>
<evidence type="ECO:0000256" key="3">
    <source>
        <dbReference type="SAM" id="MobiDB-lite"/>
    </source>
</evidence>
<name>A0A9D3Y4K5_DREPO</name>
<feature type="compositionally biased region" description="Basic and acidic residues" evidence="3">
    <location>
        <begin position="51"/>
        <end position="65"/>
    </location>
</feature>
<keyword evidence="1" id="KW-0433">Leucine-rich repeat</keyword>
<dbReference type="SMART" id="SM00369">
    <property type="entry name" value="LRR_TYP"/>
    <property type="match status" value="2"/>
</dbReference>
<reference evidence="4" key="2">
    <citation type="submission" date="2020-11" db="EMBL/GenBank/DDBJ databases">
        <authorList>
            <person name="McCartney M.A."/>
            <person name="Auch B."/>
            <person name="Kono T."/>
            <person name="Mallez S."/>
            <person name="Becker A."/>
            <person name="Gohl D.M."/>
            <person name="Silverstein K.A.T."/>
            <person name="Koren S."/>
            <person name="Bechman K.B."/>
            <person name="Herman A."/>
            <person name="Abrahante J.E."/>
            <person name="Garbe J."/>
        </authorList>
    </citation>
    <scope>NUCLEOTIDE SEQUENCE</scope>
    <source>
        <strain evidence="4">Duluth1</strain>
        <tissue evidence="4">Whole animal</tissue>
    </source>
</reference>
<dbReference type="InterPro" id="IPR032675">
    <property type="entry name" value="LRR_dom_sf"/>
</dbReference>
<feature type="region of interest" description="Disordered" evidence="3">
    <location>
        <begin position="51"/>
        <end position="101"/>
    </location>
</feature>
<evidence type="ECO:0000313" key="4">
    <source>
        <dbReference type="EMBL" id="KAH3691663.1"/>
    </source>
</evidence>
<dbReference type="PROSITE" id="PS51450">
    <property type="entry name" value="LRR"/>
    <property type="match status" value="1"/>
</dbReference>
<comment type="caution">
    <text evidence="4">The sequence shown here is derived from an EMBL/GenBank/DDBJ whole genome shotgun (WGS) entry which is preliminary data.</text>
</comment>